<evidence type="ECO:0000313" key="8">
    <source>
        <dbReference type="EMBL" id="ROH87005.1"/>
    </source>
</evidence>
<feature type="domain" description="Ribosomal RNA adenine methylase transferase N-terminal" evidence="7">
    <location>
        <begin position="69"/>
        <end position="188"/>
    </location>
</feature>
<evidence type="ECO:0000256" key="4">
    <source>
        <dbReference type="ARBA" id="ARBA00022679"/>
    </source>
</evidence>
<sequence>MHTDIQTETARFNMIEQQIRPWDVLDPVVLALLQRIPREDFVPAQYAGLAFADIEIPLGYGQTMLSPKVEGRILQGLQIKADDRVLEIGTGSAYLTALLASAAREVVSVELHAALSQQAAKRLQAYPNVQLRVGDASQGWNAEGPYDVIVYTGSLALPPTQALASLKPGGRLFAVIGEVPVMHATLFRRLSDATDIKREVLFETCLPMLAHAPQPEKFQF</sequence>
<dbReference type="RefSeq" id="WP_123236812.1">
    <property type="nucleotide sequence ID" value="NZ_RJVP01000002.1"/>
</dbReference>
<dbReference type="GO" id="GO:0004719">
    <property type="term" value="F:protein-L-isoaspartate (D-aspartate) O-methyltransferase activity"/>
    <property type="evidence" value="ECO:0007669"/>
    <property type="project" value="InterPro"/>
</dbReference>
<organism evidence="8 9">
    <name type="scientific">Pseudomethylobacillus aquaticus</name>
    <dbReference type="NCBI Taxonomy" id="2676064"/>
    <lineage>
        <taxon>Bacteria</taxon>
        <taxon>Pseudomonadati</taxon>
        <taxon>Pseudomonadota</taxon>
        <taxon>Betaproteobacteria</taxon>
        <taxon>Nitrosomonadales</taxon>
        <taxon>Methylophilaceae</taxon>
        <taxon>Pseudomethylobacillus</taxon>
    </lineage>
</organism>
<dbReference type="Pfam" id="PF01135">
    <property type="entry name" value="PCMT"/>
    <property type="match status" value="1"/>
</dbReference>
<protein>
    <recommendedName>
        <fullName evidence="2">Protein-L-isoaspartate O-methyltransferase</fullName>
    </recommendedName>
    <alternativeName>
        <fullName evidence="6">Protein L-isoaspartyl methyltransferase</fullName>
    </alternativeName>
</protein>
<evidence type="ECO:0000256" key="2">
    <source>
        <dbReference type="ARBA" id="ARBA00013346"/>
    </source>
</evidence>
<dbReference type="AlphaFoldDB" id="A0A3N0V2T6"/>
<evidence type="ECO:0000256" key="5">
    <source>
        <dbReference type="ARBA" id="ARBA00022691"/>
    </source>
</evidence>
<dbReference type="InterPro" id="IPR000682">
    <property type="entry name" value="PCMT"/>
</dbReference>
<evidence type="ECO:0000313" key="9">
    <source>
        <dbReference type="Proteomes" id="UP000275137"/>
    </source>
</evidence>
<dbReference type="SUPFAM" id="SSF53335">
    <property type="entry name" value="S-adenosyl-L-methionine-dependent methyltransferases"/>
    <property type="match status" value="1"/>
</dbReference>
<proteinExistence type="inferred from homology"/>
<dbReference type="CDD" id="cd02440">
    <property type="entry name" value="AdoMet_MTases"/>
    <property type="match status" value="1"/>
</dbReference>
<dbReference type="EMBL" id="RJVP01000002">
    <property type="protein sequence ID" value="ROH87005.1"/>
    <property type="molecule type" value="Genomic_DNA"/>
</dbReference>
<dbReference type="Proteomes" id="UP000275137">
    <property type="component" value="Unassembled WGS sequence"/>
</dbReference>
<comment type="caution">
    <text evidence="8">The sequence shown here is derived from an EMBL/GenBank/DDBJ whole genome shotgun (WGS) entry which is preliminary data.</text>
</comment>
<keyword evidence="4 8" id="KW-0808">Transferase</keyword>
<dbReference type="SMART" id="SM00650">
    <property type="entry name" value="rADc"/>
    <property type="match status" value="1"/>
</dbReference>
<keyword evidence="5" id="KW-0949">S-adenosyl-L-methionine</keyword>
<keyword evidence="9" id="KW-1185">Reference proteome</keyword>
<dbReference type="PANTHER" id="PTHR11579:SF18">
    <property type="entry name" value="PROTEIN-L-ISOASPARTATE O-METHYLTRANSFERASE"/>
    <property type="match status" value="1"/>
</dbReference>
<reference evidence="8 9" key="1">
    <citation type="submission" date="2018-10" db="EMBL/GenBank/DDBJ databases">
        <authorList>
            <person name="Chen W.-M."/>
        </authorList>
    </citation>
    <scope>NUCLEOTIDE SEQUENCE [LARGE SCALE GENOMIC DNA]</scope>
    <source>
        <strain evidence="8 9">H-5</strain>
    </source>
</reference>
<keyword evidence="3 8" id="KW-0489">Methyltransferase</keyword>
<name>A0A3N0V2T6_9PROT</name>
<dbReference type="PANTHER" id="PTHR11579">
    <property type="entry name" value="PROTEIN-L-ISOASPARTATE O-METHYLTRANSFERASE"/>
    <property type="match status" value="1"/>
</dbReference>
<evidence type="ECO:0000259" key="7">
    <source>
        <dbReference type="SMART" id="SM00650"/>
    </source>
</evidence>
<dbReference type="Gene3D" id="3.40.50.150">
    <property type="entry name" value="Vaccinia Virus protein VP39"/>
    <property type="match status" value="1"/>
</dbReference>
<evidence type="ECO:0000256" key="3">
    <source>
        <dbReference type="ARBA" id="ARBA00022603"/>
    </source>
</evidence>
<accession>A0A3N0V2T6</accession>
<dbReference type="InterPro" id="IPR020598">
    <property type="entry name" value="rRNA_Ade_methylase_Trfase_N"/>
</dbReference>
<evidence type="ECO:0000256" key="6">
    <source>
        <dbReference type="ARBA" id="ARBA00030757"/>
    </source>
</evidence>
<comment type="similarity">
    <text evidence="1">Belongs to the methyltransferase superfamily. L-isoaspartyl/D-aspartyl protein methyltransferase family.</text>
</comment>
<dbReference type="InterPro" id="IPR029063">
    <property type="entry name" value="SAM-dependent_MTases_sf"/>
</dbReference>
<dbReference type="GO" id="GO:0000179">
    <property type="term" value="F:rRNA (adenine-N6,N6-)-dimethyltransferase activity"/>
    <property type="evidence" value="ECO:0007669"/>
    <property type="project" value="InterPro"/>
</dbReference>
<dbReference type="GO" id="GO:0005737">
    <property type="term" value="C:cytoplasm"/>
    <property type="evidence" value="ECO:0007669"/>
    <property type="project" value="TreeGrafter"/>
</dbReference>
<evidence type="ECO:0000256" key="1">
    <source>
        <dbReference type="ARBA" id="ARBA00005369"/>
    </source>
</evidence>
<gene>
    <name evidence="8" type="ORF">ED236_04735</name>
</gene>